<proteinExistence type="predicted"/>
<dbReference type="EMBL" id="KQ971338">
    <property type="protein sequence ID" value="EFA01969.1"/>
    <property type="molecule type" value="Genomic_DNA"/>
</dbReference>
<sequence length="222" mass="24395">MADLTKPPLSDIKHPEEVVRMAMNDSLKFAVLIGLIEVGQVSNREVVNTVLQLVPLKWKLSFPLSIASAFLHTRNKKRFNLIKLQVEGEFCLTVRKSVRDACVKMDSLERLMSAAKPMPPALAAGSSLPRRALVHASLATSAAVGRRGRHLTGTFCLTGDTMEGIIQCLVFLKAFSLQEETSTDSGTAPRFSIINHHQSALKKLKTRSPIVMDDDIGESFVL</sequence>
<keyword evidence="2" id="KW-1185">Reference proteome</keyword>
<dbReference type="AlphaFoldDB" id="D2A316"/>
<dbReference type="eggNOG" id="ENOG502S8XP">
    <property type="taxonomic scope" value="Eukaryota"/>
</dbReference>
<dbReference type="HOGENOM" id="CLU_1246794_0_0_1"/>
<reference evidence="1 2" key="1">
    <citation type="journal article" date="2008" name="Nature">
        <title>The genome of the model beetle and pest Tribolium castaneum.</title>
        <authorList>
            <consortium name="Tribolium Genome Sequencing Consortium"/>
            <person name="Richards S."/>
            <person name="Gibbs R.A."/>
            <person name="Weinstock G.M."/>
            <person name="Brown S.J."/>
            <person name="Denell R."/>
            <person name="Beeman R.W."/>
            <person name="Gibbs R."/>
            <person name="Beeman R.W."/>
            <person name="Brown S.J."/>
            <person name="Bucher G."/>
            <person name="Friedrich M."/>
            <person name="Grimmelikhuijzen C.J."/>
            <person name="Klingler M."/>
            <person name="Lorenzen M."/>
            <person name="Richards S."/>
            <person name="Roth S."/>
            <person name="Schroder R."/>
            <person name="Tautz D."/>
            <person name="Zdobnov E.M."/>
            <person name="Muzny D."/>
            <person name="Gibbs R.A."/>
            <person name="Weinstock G.M."/>
            <person name="Attaway T."/>
            <person name="Bell S."/>
            <person name="Buhay C.J."/>
            <person name="Chandrabose M.N."/>
            <person name="Chavez D."/>
            <person name="Clerk-Blankenburg K.P."/>
            <person name="Cree A."/>
            <person name="Dao M."/>
            <person name="Davis C."/>
            <person name="Chacko J."/>
            <person name="Dinh H."/>
            <person name="Dugan-Rocha S."/>
            <person name="Fowler G."/>
            <person name="Garner T.T."/>
            <person name="Garnes J."/>
            <person name="Gnirke A."/>
            <person name="Hawes A."/>
            <person name="Hernandez J."/>
            <person name="Hines S."/>
            <person name="Holder M."/>
            <person name="Hume J."/>
            <person name="Jhangiani S.N."/>
            <person name="Joshi V."/>
            <person name="Khan Z.M."/>
            <person name="Jackson L."/>
            <person name="Kovar C."/>
            <person name="Kowis A."/>
            <person name="Lee S."/>
            <person name="Lewis L.R."/>
            <person name="Margolis J."/>
            <person name="Morgan M."/>
            <person name="Nazareth L.V."/>
            <person name="Nguyen N."/>
            <person name="Okwuonu G."/>
            <person name="Parker D."/>
            <person name="Richards S."/>
            <person name="Ruiz S.J."/>
            <person name="Santibanez J."/>
            <person name="Savard J."/>
            <person name="Scherer S.E."/>
            <person name="Schneider B."/>
            <person name="Sodergren E."/>
            <person name="Tautz D."/>
            <person name="Vattahil S."/>
            <person name="Villasana D."/>
            <person name="White C.S."/>
            <person name="Wright R."/>
            <person name="Park Y."/>
            <person name="Beeman R.W."/>
            <person name="Lord J."/>
            <person name="Oppert B."/>
            <person name="Lorenzen M."/>
            <person name="Brown S."/>
            <person name="Wang L."/>
            <person name="Savard J."/>
            <person name="Tautz D."/>
            <person name="Richards S."/>
            <person name="Weinstock G."/>
            <person name="Gibbs R.A."/>
            <person name="Liu Y."/>
            <person name="Worley K."/>
            <person name="Weinstock G."/>
            <person name="Elsik C.G."/>
            <person name="Reese J.T."/>
            <person name="Elhaik E."/>
            <person name="Landan G."/>
            <person name="Graur D."/>
            <person name="Arensburger P."/>
            <person name="Atkinson P."/>
            <person name="Beeman R.W."/>
            <person name="Beidler J."/>
            <person name="Brown S.J."/>
            <person name="Demuth J.P."/>
            <person name="Drury D.W."/>
            <person name="Du Y.Z."/>
            <person name="Fujiwara H."/>
            <person name="Lorenzen M."/>
            <person name="Maselli V."/>
            <person name="Osanai M."/>
            <person name="Park Y."/>
            <person name="Robertson H.M."/>
            <person name="Tu Z."/>
            <person name="Wang J.J."/>
            <person name="Wang S."/>
            <person name="Richards S."/>
            <person name="Song H."/>
            <person name="Zhang L."/>
            <person name="Sodergren E."/>
            <person name="Werner D."/>
            <person name="Stanke M."/>
            <person name="Morgenstern B."/>
            <person name="Solovyev V."/>
            <person name="Kosarev P."/>
            <person name="Brown G."/>
            <person name="Chen H.C."/>
            <person name="Ermolaeva O."/>
            <person name="Hlavina W."/>
            <person name="Kapustin Y."/>
            <person name="Kiryutin B."/>
            <person name="Kitts P."/>
            <person name="Maglott D."/>
            <person name="Pruitt K."/>
            <person name="Sapojnikov V."/>
            <person name="Souvorov A."/>
            <person name="Mackey A.J."/>
            <person name="Waterhouse R.M."/>
            <person name="Wyder S."/>
            <person name="Zdobnov E.M."/>
            <person name="Zdobnov E.M."/>
            <person name="Wyder S."/>
            <person name="Kriventseva E.V."/>
            <person name="Kadowaki T."/>
            <person name="Bork P."/>
            <person name="Aranda M."/>
            <person name="Bao R."/>
            <person name="Beermann A."/>
            <person name="Berns N."/>
            <person name="Bolognesi R."/>
            <person name="Bonneton F."/>
            <person name="Bopp D."/>
            <person name="Brown S.J."/>
            <person name="Bucher G."/>
            <person name="Butts T."/>
            <person name="Chaumot A."/>
            <person name="Denell R.E."/>
            <person name="Ferrier D.E."/>
            <person name="Friedrich M."/>
            <person name="Gordon C.M."/>
            <person name="Jindra M."/>
            <person name="Klingler M."/>
            <person name="Lan Q."/>
            <person name="Lattorff H.M."/>
            <person name="Laudet V."/>
            <person name="von Levetsow C."/>
            <person name="Liu Z."/>
            <person name="Lutz R."/>
            <person name="Lynch J.A."/>
            <person name="da Fonseca R.N."/>
            <person name="Posnien N."/>
            <person name="Reuter R."/>
            <person name="Roth S."/>
            <person name="Savard J."/>
            <person name="Schinko J.B."/>
            <person name="Schmitt C."/>
            <person name="Schoppmeier M."/>
            <person name="Schroder R."/>
            <person name="Shippy T.D."/>
            <person name="Simonnet F."/>
            <person name="Marques-Souza H."/>
            <person name="Tautz D."/>
            <person name="Tomoyasu Y."/>
            <person name="Trauner J."/>
            <person name="Van der Zee M."/>
            <person name="Vervoort M."/>
            <person name="Wittkopp N."/>
            <person name="Wimmer E.A."/>
            <person name="Yang X."/>
            <person name="Jones A.K."/>
            <person name="Sattelle D.B."/>
            <person name="Ebert P.R."/>
            <person name="Nelson D."/>
            <person name="Scott J.G."/>
            <person name="Beeman R.W."/>
            <person name="Muthukrishnan S."/>
            <person name="Kramer K.J."/>
            <person name="Arakane Y."/>
            <person name="Beeman R.W."/>
            <person name="Zhu Q."/>
            <person name="Hogenkamp D."/>
            <person name="Dixit R."/>
            <person name="Oppert B."/>
            <person name="Jiang H."/>
            <person name="Zou Z."/>
            <person name="Marshall J."/>
            <person name="Elpidina E."/>
            <person name="Vinokurov K."/>
            <person name="Oppert C."/>
            <person name="Zou Z."/>
            <person name="Evans J."/>
            <person name="Lu Z."/>
            <person name="Zhao P."/>
            <person name="Sumathipala N."/>
            <person name="Altincicek B."/>
            <person name="Vilcinskas A."/>
            <person name="Williams M."/>
            <person name="Hultmark D."/>
            <person name="Hetru C."/>
            <person name="Jiang H."/>
            <person name="Grimmelikhuijzen C.J."/>
            <person name="Hauser F."/>
            <person name="Cazzamali G."/>
            <person name="Williamson M."/>
            <person name="Park Y."/>
            <person name="Li B."/>
            <person name="Tanaka Y."/>
            <person name="Predel R."/>
            <person name="Neupert S."/>
            <person name="Schachtner J."/>
            <person name="Verleyen P."/>
            <person name="Raible F."/>
            <person name="Bork P."/>
            <person name="Friedrich M."/>
            <person name="Walden K.K."/>
            <person name="Robertson H.M."/>
            <person name="Angeli S."/>
            <person name="Foret S."/>
            <person name="Bucher G."/>
            <person name="Schuetz S."/>
            <person name="Maleszka R."/>
            <person name="Wimmer E.A."/>
            <person name="Beeman R.W."/>
            <person name="Lorenzen M."/>
            <person name="Tomoyasu Y."/>
            <person name="Miller S.C."/>
            <person name="Grossmann D."/>
            <person name="Bucher G."/>
        </authorList>
    </citation>
    <scope>NUCLEOTIDE SEQUENCE [LARGE SCALE GENOMIC DNA]</scope>
    <source>
        <strain evidence="1 2">Georgia GA2</strain>
    </source>
</reference>
<evidence type="ECO:0000313" key="2">
    <source>
        <dbReference type="Proteomes" id="UP000007266"/>
    </source>
</evidence>
<evidence type="ECO:0000313" key="1">
    <source>
        <dbReference type="EMBL" id="EFA01969.1"/>
    </source>
</evidence>
<gene>
    <name evidence="1" type="primary">GLEAN_07590</name>
    <name evidence="1" type="ORF">TcasGA2_TC007590</name>
</gene>
<reference evidence="1 2" key="2">
    <citation type="journal article" date="2010" name="Nucleic Acids Res.">
        <title>BeetleBase in 2010: revisions to provide comprehensive genomic information for Tribolium castaneum.</title>
        <authorList>
            <person name="Kim H.S."/>
            <person name="Murphy T."/>
            <person name="Xia J."/>
            <person name="Caragea D."/>
            <person name="Park Y."/>
            <person name="Beeman R.W."/>
            <person name="Lorenzen M.D."/>
            <person name="Butcher S."/>
            <person name="Manak J.R."/>
            <person name="Brown S.J."/>
        </authorList>
    </citation>
    <scope>GENOME REANNOTATION</scope>
    <source>
        <strain evidence="1 2">Georgia GA2</strain>
    </source>
</reference>
<protein>
    <submittedName>
        <fullName evidence="1">Uncharacterized protein</fullName>
    </submittedName>
</protein>
<dbReference type="Proteomes" id="UP000007266">
    <property type="component" value="Linkage group 4"/>
</dbReference>
<name>D2A316_TRICA</name>
<dbReference type="PhylomeDB" id="D2A316"/>
<dbReference type="InParanoid" id="D2A316"/>
<accession>D2A316</accession>
<organism evidence="1 2">
    <name type="scientific">Tribolium castaneum</name>
    <name type="common">Red flour beetle</name>
    <dbReference type="NCBI Taxonomy" id="7070"/>
    <lineage>
        <taxon>Eukaryota</taxon>
        <taxon>Metazoa</taxon>
        <taxon>Ecdysozoa</taxon>
        <taxon>Arthropoda</taxon>
        <taxon>Hexapoda</taxon>
        <taxon>Insecta</taxon>
        <taxon>Pterygota</taxon>
        <taxon>Neoptera</taxon>
        <taxon>Endopterygota</taxon>
        <taxon>Coleoptera</taxon>
        <taxon>Polyphaga</taxon>
        <taxon>Cucujiformia</taxon>
        <taxon>Tenebrionidae</taxon>
        <taxon>Tenebrionidae incertae sedis</taxon>
        <taxon>Tribolium</taxon>
    </lineage>
</organism>